<reference evidence="6 7" key="1">
    <citation type="submission" date="2024-10" db="EMBL/GenBank/DDBJ databases">
        <title>The Natural Products Discovery Center: Release of the First 8490 Sequenced Strains for Exploring Actinobacteria Biosynthetic Diversity.</title>
        <authorList>
            <person name="Kalkreuter E."/>
            <person name="Kautsar S.A."/>
            <person name="Yang D."/>
            <person name="Bader C.D."/>
            <person name="Teijaro C.N."/>
            <person name="Fluegel L."/>
            <person name="Davis C.M."/>
            <person name="Simpson J.R."/>
            <person name="Lauterbach L."/>
            <person name="Steele A.D."/>
            <person name="Gui C."/>
            <person name="Meng S."/>
            <person name="Li G."/>
            <person name="Viehrig K."/>
            <person name="Ye F."/>
            <person name="Su P."/>
            <person name="Kiefer A.F."/>
            <person name="Nichols A."/>
            <person name="Cepeda A.J."/>
            <person name="Yan W."/>
            <person name="Fan B."/>
            <person name="Jiang Y."/>
            <person name="Adhikari A."/>
            <person name="Zheng C.-J."/>
            <person name="Schuster L."/>
            <person name="Cowan T.M."/>
            <person name="Smanski M.J."/>
            <person name="Chevrette M.G."/>
            <person name="De Carvalho L.P.S."/>
            <person name="Shen B."/>
        </authorList>
    </citation>
    <scope>NUCLEOTIDE SEQUENCE [LARGE SCALE GENOMIC DNA]</scope>
    <source>
        <strain evidence="6 7">NPDC002593</strain>
    </source>
</reference>
<keyword evidence="2" id="KW-0288">FMN</keyword>
<dbReference type="Proteomes" id="UP001601992">
    <property type="component" value="Unassembled WGS sequence"/>
</dbReference>
<proteinExistence type="predicted"/>
<evidence type="ECO:0000256" key="2">
    <source>
        <dbReference type="ARBA" id="ARBA00022643"/>
    </source>
</evidence>
<keyword evidence="7" id="KW-1185">Reference proteome</keyword>
<evidence type="ECO:0000256" key="4">
    <source>
        <dbReference type="ARBA" id="ARBA00023033"/>
    </source>
</evidence>
<evidence type="ECO:0000256" key="3">
    <source>
        <dbReference type="ARBA" id="ARBA00023002"/>
    </source>
</evidence>
<keyword evidence="4" id="KW-0503">Monooxygenase</keyword>
<evidence type="ECO:0000259" key="5">
    <source>
        <dbReference type="Pfam" id="PF00296"/>
    </source>
</evidence>
<dbReference type="PANTHER" id="PTHR42847:SF4">
    <property type="entry name" value="ALKANESULFONATE MONOOXYGENASE-RELATED"/>
    <property type="match status" value="1"/>
</dbReference>
<evidence type="ECO:0000256" key="1">
    <source>
        <dbReference type="ARBA" id="ARBA00022630"/>
    </source>
</evidence>
<keyword evidence="1" id="KW-0285">Flavoprotein</keyword>
<dbReference type="InterPro" id="IPR050172">
    <property type="entry name" value="SsuD_RutA_monooxygenase"/>
</dbReference>
<evidence type="ECO:0000313" key="7">
    <source>
        <dbReference type="Proteomes" id="UP001601992"/>
    </source>
</evidence>
<dbReference type="InterPro" id="IPR011251">
    <property type="entry name" value="Luciferase-like_dom"/>
</dbReference>
<sequence length="305" mass="33459">MHPRTPQFGVFVPQLNTTPDAVIATARAAERTGFDSFWVMDHLYGPGAPPVDVPESWILLTAVATATSSIRLGHLVGCAPLQHPALLAKMAATLDQISRGRLDLGLGWGSVEEEFDRFGIGAGSRRERAQRLAETLEILELMFTGERFDYVGKHFQLRNAWGLPVAKQDRIPIHIGGGGPTLTMPLVAEHADWWNCVAGARERMDELAPLRGDARISAQYPVGLVHPGDDPEEVRAKLLRRMPESAWGPAVVGTSKKLLAYFTGERARGVELFILRFHDHAPARTLELFAAEVATPLRRAAAAER</sequence>
<dbReference type="Pfam" id="PF00296">
    <property type="entry name" value="Bac_luciferase"/>
    <property type="match status" value="1"/>
</dbReference>
<dbReference type="SUPFAM" id="SSF51679">
    <property type="entry name" value="Bacterial luciferase-like"/>
    <property type="match status" value="1"/>
</dbReference>
<dbReference type="Gene3D" id="3.20.20.30">
    <property type="entry name" value="Luciferase-like domain"/>
    <property type="match status" value="1"/>
</dbReference>
<dbReference type="InterPro" id="IPR036661">
    <property type="entry name" value="Luciferase-like_sf"/>
</dbReference>
<dbReference type="PANTHER" id="PTHR42847">
    <property type="entry name" value="ALKANESULFONATE MONOOXYGENASE"/>
    <property type="match status" value="1"/>
</dbReference>
<keyword evidence="3" id="KW-0560">Oxidoreductase</keyword>
<name>A0ABW6SEH1_9NOCA</name>
<feature type="domain" description="Luciferase-like" evidence="5">
    <location>
        <begin position="8"/>
        <end position="242"/>
    </location>
</feature>
<protein>
    <submittedName>
        <fullName evidence="6">LLM class flavin-dependent oxidoreductase</fullName>
    </submittedName>
</protein>
<accession>A0ABW6SEH1</accession>
<gene>
    <name evidence="6" type="ORF">ACFYXQ_40445</name>
</gene>
<organism evidence="6 7">
    <name type="scientific">Nocardia jiangxiensis</name>
    <dbReference type="NCBI Taxonomy" id="282685"/>
    <lineage>
        <taxon>Bacteria</taxon>
        <taxon>Bacillati</taxon>
        <taxon>Actinomycetota</taxon>
        <taxon>Actinomycetes</taxon>
        <taxon>Mycobacteriales</taxon>
        <taxon>Nocardiaceae</taxon>
        <taxon>Nocardia</taxon>
    </lineage>
</organism>
<evidence type="ECO:0000313" key="6">
    <source>
        <dbReference type="EMBL" id="MFF3574034.1"/>
    </source>
</evidence>
<dbReference type="RefSeq" id="WP_387406685.1">
    <property type="nucleotide sequence ID" value="NZ_JBIAQY010000023.1"/>
</dbReference>
<comment type="caution">
    <text evidence="6">The sequence shown here is derived from an EMBL/GenBank/DDBJ whole genome shotgun (WGS) entry which is preliminary data.</text>
</comment>
<dbReference type="EMBL" id="JBIAQY010000023">
    <property type="protein sequence ID" value="MFF3574034.1"/>
    <property type="molecule type" value="Genomic_DNA"/>
</dbReference>